<accession>A0A7Y7QZ84</accession>
<comment type="caution">
    <text evidence="1">The sequence shown here is derived from an EMBL/GenBank/DDBJ whole genome shotgun (WGS) entry which is preliminary data.</text>
</comment>
<dbReference type="EMBL" id="JABYQV010000028">
    <property type="protein sequence ID" value="NVP33186.1"/>
    <property type="molecule type" value="Genomic_DNA"/>
</dbReference>
<dbReference type="RefSeq" id="WP_170171752.1">
    <property type="nucleotide sequence ID" value="NZ_JABEOW010000046.1"/>
</dbReference>
<dbReference type="Proteomes" id="UP000531581">
    <property type="component" value="Unassembled WGS sequence"/>
</dbReference>
<dbReference type="AlphaFoldDB" id="A0A7Y7QZ84"/>
<protein>
    <submittedName>
        <fullName evidence="1">Uncharacterized protein</fullName>
    </submittedName>
</protein>
<gene>
    <name evidence="1" type="ORF">HLV41_19305</name>
</gene>
<evidence type="ECO:0000313" key="2">
    <source>
        <dbReference type="Proteomes" id="UP000531581"/>
    </source>
</evidence>
<organism evidence="1 2">
    <name type="scientific">Sphingomonas sanguinis</name>
    <dbReference type="NCBI Taxonomy" id="33051"/>
    <lineage>
        <taxon>Bacteria</taxon>
        <taxon>Pseudomonadati</taxon>
        <taxon>Pseudomonadota</taxon>
        <taxon>Alphaproteobacteria</taxon>
        <taxon>Sphingomonadales</taxon>
        <taxon>Sphingomonadaceae</taxon>
        <taxon>Sphingomonas</taxon>
    </lineage>
</organism>
<reference evidence="1 2" key="1">
    <citation type="submission" date="2020-05" db="EMBL/GenBank/DDBJ databases">
        <title>Draft Genome Sequences of Sphingomonas sp. Isolated from the International Space Station.</title>
        <authorList>
            <person name="Bijlani S."/>
            <person name="Singh N.K."/>
            <person name="Mason C.E."/>
            <person name="Wang C.C."/>
            <person name="Venkateswaran K."/>
        </authorList>
    </citation>
    <scope>NUCLEOTIDE SEQUENCE [LARGE SCALE GENOMIC DNA]</scope>
    <source>
        <strain evidence="1">ISS-IIF7SWP</strain>
    </source>
</reference>
<evidence type="ECO:0000313" key="1">
    <source>
        <dbReference type="EMBL" id="NVP33186.1"/>
    </source>
</evidence>
<proteinExistence type="predicted"/>
<sequence length="166" mass="17706">MSHIIDIGGAPAEEECAQLGQTIDFEAANLAEVTAYKLAIIARHGLPPEGCKLIVHNNRHDFGLYRTLALRVDDEESEAVDAYAEAVEPGLGSWIEAGFTAPVAYVGKIAKIERSQHAELVIGALLTTRPSPDGTFPVSDFATLHGNLAAAFPEQAEAARQRLTAS</sequence>
<name>A0A7Y7QZ84_9SPHN</name>